<feature type="region of interest" description="Disordered" evidence="1">
    <location>
        <begin position="38"/>
        <end position="64"/>
    </location>
</feature>
<sequence>MTGTDTRRSMEWTLSRFGFLGNPVAGHRRMYSTLQYLSGGTRNKPDLSTPTPTPTHRRFGDRASGAFVPTLECVSEEVSGRRGEDER</sequence>
<dbReference type="InParanoid" id="A0A369JKL8"/>
<evidence type="ECO:0000256" key="1">
    <source>
        <dbReference type="SAM" id="MobiDB-lite"/>
    </source>
</evidence>
<reference evidence="2" key="1">
    <citation type="submission" date="2018-04" db="EMBL/GenBank/DDBJ databases">
        <title>Whole genome sequencing of Hypsizygus marmoreus.</title>
        <authorList>
            <person name="Choi I.-G."/>
            <person name="Min B."/>
            <person name="Kim J.-G."/>
            <person name="Kim S."/>
            <person name="Oh Y.-L."/>
            <person name="Kong W.-S."/>
            <person name="Park H."/>
            <person name="Jeong J."/>
            <person name="Song E.-S."/>
        </authorList>
    </citation>
    <scope>NUCLEOTIDE SEQUENCE [LARGE SCALE GENOMIC DNA]</scope>
    <source>
        <strain evidence="2">51987-8</strain>
    </source>
</reference>
<comment type="caution">
    <text evidence="2">The sequence shown here is derived from an EMBL/GenBank/DDBJ whole genome shotgun (WGS) entry which is preliminary data.</text>
</comment>
<organism evidence="2 3">
    <name type="scientific">Hypsizygus marmoreus</name>
    <name type="common">White beech mushroom</name>
    <name type="synonym">Agaricus marmoreus</name>
    <dbReference type="NCBI Taxonomy" id="39966"/>
    <lineage>
        <taxon>Eukaryota</taxon>
        <taxon>Fungi</taxon>
        <taxon>Dikarya</taxon>
        <taxon>Basidiomycota</taxon>
        <taxon>Agaricomycotina</taxon>
        <taxon>Agaricomycetes</taxon>
        <taxon>Agaricomycetidae</taxon>
        <taxon>Agaricales</taxon>
        <taxon>Tricholomatineae</taxon>
        <taxon>Lyophyllaceae</taxon>
        <taxon>Hypsizygus</taxon>
    </lineage>
</organism>
<dbReference type="AlphaFoldDB" id="A0A369JKL8"/>
<gene>
    <name evidence="2" type="ORF">Hypma_010929</name>
</gene>
<name>A0A369JKL8_HYPMA</name>
<dbReference type="EMBL" id="LUEZ02000053">
    <property type="protein sequence ID" value="RDB21760.1"/>
    <property type="molecule type" value="Genomic_DNA"/>
</dbReference>
<keyword evidence="3" id="KW-1185">Reference proteome</keyword>
<protein>
    <submittedName>
        <fullName evidence="2">Uncharacterized protein</fullName>
    </submittedName>
</protein>
<dbReference type="Proteomes" id="UP000076154">
    <property type="component" value="Unassembled WGS sequence"/>
</dbReference>
<feature type="compositionally biased region" description="Polar residues" evidence="1">
    <location>
        <begin position="38"/>
        <end position="50"/>
    </location>
</feature>
<evidence type="ECO:0000313" key="3">
    <source>
        <dbReference type="Proteomes" id="UP000076154"/>
    </source>
</evidence>
<proteinExistence type="predicted"/>
<accession>A0A369JKL8</accession>
<evidence type="ECO:0000313" key="2">
    <source>
        <dbReference type="EMBL" id="RDB21760.1"/>
    </source>
</evidence>